<gene>
    <name evidence="16" type="ORF">DC28_02865</name>
</gene>
<accession>A0A098R0T5</accession>
<evidence type="ECO:0000256" key="7">
    <source>
        <dbReference type="ARBA" id="ARBA00022777"/>
    </source>
</evidence>
<dbReference type="Pfam" id="PF00512">
    <property type="entry name" value="HisKA"/>
    <property type="match status" value="1"/>
</dbReference>
<dbReference type="InterPro" id="IPR005467">
    <property type="entry name" value="His_kinase_dom"/>
</dbReference>
<dbReference type="CDD" id="cd16922">
    <property type="entry name" value="HATPase_EvgS-ArcB-TorS-like"/>
    <property type="match status" value="1"/>
</dbReference>
<dbReference type="InterPro" id="IPR035965">
    <property type="entry name" value="PAS-like_dom_sf"/>
</dbReference>
<evidence type="ECO:0000256" key="6">
    <source>
        <dbReference type="ARBA" id="ARBA00022741"/>
    </source>
</evidence>
<dbReference type="NCBIfam" id="TIGR00229">
    <property type="entry name" value="sensory_box"/>
    <property type="match status" value="2"/>
</dbReference>
<dbReference type="PRINTS" id="PR00344">
    <property type="entry name" value="BCTRLSENSOR"/>
</dbReference>
<keyword evidence="6" id="KW-0547">Nucleotide-binding</keyword>
<dbReference type="Pfam" id="PF08447">
    <property type="entry name" value="PAS_3"/>
    <property type="match status" value="1"/>
</dbReference>
<dbReference type="STRING" id="1480694.DC28_02865"/>
<proteinExistence type="predicted"/>
<dbReference type="SMART" id="SM00086">
    <property type="entry name" value="PAC"/>
    <property type="match status" value="2"/>
</dbReference>
<dbReference type="CDD" id="cd00130">
    <property type="entry name" value="PAS"/>
    <property type="match status" value="2"/>
</dbReference>
<sequence length="987" mass="110624">MIIIAVFWLSPFVLAFAQEPAILILHSYSSDFPWTAELGEVFQATVRESYPKAVFFSEFLQTKQFPYQQVAPITADFVSKKYRGQHLDGLYLTDDNALYFYLEYQDQLDVLKHIGSSVVAAGLHDQIPGYTGSGVIESLDFSRNLRAIARLHPGASTIMVLTDETELGQSYANQITMAAADLQAQGEQIPPLTLLPSPSTDQLRKQLLQAPASTPILYLSYFVTKTGELLTLEESFQLIESLGSFPIYSFWEDTLQFGALGGYMVNANQVGTMAGTLMVQRFAEPLGEPQLLYSDNPFLINTEPMERFSLSREALPDNTVFIDFEPTSAPGALENQSVGLGTAFPWVLSIAVLGIGAVVLLLWGFRRKKAVQLLVTIEKALHTIDLGVYITDPLGRIIYANNAMSTISGYSKDELLGQTPRLFKSGLQSREYYEQLWRTLGNHTIWSEQIINRRRDGSLYTAAQTIHPVLSRGSLLEGFIAVQRDVTEQRRMEEALRNSEIHYRLLAENATDMISRHAPDGAYLYASPASRDLIGYDPQELIGRDPYTLFHPEDVPDIRLSHKQIYDMHQSSQVTYRIHHKNGSWRWVETTSKMVVDAHGDVTEIIAITRDVSERQQRNRELIQEKERAEAADRAKSAFLANMSHEIRTPLNGIIGFASLIHQDSKDPAMAEYARTIERSGNHLLDLINDILDLSKIEAGMMVIRPEETNIRVFLEELVQLFQGASKNKGIDLRLDLSQALLELDTMNYLFDPLRLRQILVNLLGNAIKFTEHGGVTLTCDLADNGNTLIFEVADTGIGIPPEKIEQIYTAFNQVDNVSQRKFNGAGLGLTISYRLTQQMEGSLRVYSRAGEGTTVRLQVPTFPLRKSSSPVTAPEGAIVTEDFPEIEGEPNVLDPGLKGVESRTIQQNEVLPPDILQSLKELRSRGIIDEIITRTSQILDSEEMQGIPGFRNRILSLHNAAVDWNIEAIEREWNVLFHDWGLGNEG</sequence>
<dbReference type="PROSITE" id="PS50113">
    <property type="entry name" value="PAC"/>
    <property type="match status" value="2"/>
</dbReference>
<dbReference type="PROSITE" id="PS50109">
    <property type="entry name" value="HIS_KIN"/>
    <property type="match status" value="1"/>
</dbReference>
<dbReference type="GO" id="GO:0005524">
    <property type="term" value="F:ATP binding"/>
    <property type="evidence" value="ECO:0007669"/>
    <property type="project" value="UniProtKB-KW"/>
</dbReference>
<dbReference type="AlphaFoldDB" id="A0A098R0T5"/>
<keyword evidence="17" id="KW-1185">Reference proteome</keyword>
<feature type="domain" description="Histidine kinase" evidence="13">
    <location>
        <begin position="642"/>
        <end position="864"/>
    </location>
</feature>
<keyword evidence="9" id="KW-0902">Two-component regulatory system</keyword>
<dbReference type="PROSITE" id="PS50112">
    <property type="entry name" value="PAS"/>
    <property type="match status" value="2"/>
</dbReference>
<dbReference type="SUPFAM" id="SSF55874">
    <property type="entry name" value="ATPase domain of HSP90 chaperone/DNA topoisomerase II/histidine kinase"/>
    <property type="match status" value="1"/>
</dbReference>
<feature type="domain" description="PAS" evidence="14">
    <location>
        <begin position="499"/>
        <end position="569"/>
    </location>
</feature>
<keyword evidence="5" id="KW-0808">Transferase</keyword>
<reference evidence="16 17" key="1">
    <citation type="submission" date="2014-05" db="EMBL/GenBank/DDBJ databases">
        <title>De novo Genome Sequence of Spirocheata sp.</title>
        <authorList>
            <person name="Shivani Y."/>
            <person name="Subhash Y."/>
            <person name="Tushar L."/>
            <person name="Sasikala C."/>
            <person name="Ramana C.V."/>
        </authorList>
    </citation>
    <scope>NUCLEOTIDE SEQUENCE [LARGE SCALE GENOMIC DNA]</scope>
    <source>
        <strain evidence="16 17">JC230</strain>
    </source>
</reference>
<keyword evidence="11" id="KW-0131">Cell cycle</keyword>
<dbReference type="InterPro" id="IPR036890">
    <property type="entry name" value="HATPase_C_sf"/>
</dbReference>
<comment type="catalytic activity">
    <reaction evidence="1">
        <text>ATP + protein L-histidine = ADP + protein N-phospho-L-histidine.</text>
        <dbReference type="EC" id="2.7.13.3"/>
    </reaction>
</comment>
<evidence type="ECO:0000256" key="5">
    <source>
        <dbReference type="ARBA" id="ARBA00022679"/>
    </source>
</evidence>
<dbReference type="InterPro" id="IPR000700">
    <property type="entry name" value="PAS-assoc_C"/>
</dbReference>
<dbReference type="Gene3D" id="3.30.565.10">
    <property type="entry name" value="Histidine kinase-like ATPase, C-terminal domain"/>
    <property type="match status" value="1"/>
</dbReference>
<dbReference type="CDD" id="cd00082">
    <property type="entry name" value="HisKA"/>
    <property type="match status" value="1"/>
</dbReference>
<evidence type="ECO:0000259" key="14">
    <source>
        <dbReference type="PROSITE" id="PS50112"/>
    </source>
</evidence>
<dbReference type="eggNOG" id="COG2205">
    <property type="taxonomic scope" value="Bacteria"/>
</dbReference>
<evidence type="ECO:0000256" key="9">
    <source>
        <dbReference type="ARBA" id="ARBA00023012"/>
    </source>
</evidence>
<dbReference type="InterPro" id="IPR001610">
    <property type="entry name" value="PAC"/>
</dbReference>
<dbReference type="Gene3D" id="1.10.287.130">
    <property type="match status" value="1"/>
</dbReference>
<evidence type="ECO:0000313" key="16">
    <source>
        <dbReference type="EMBL" id="KGE73604.1"/>
    </source>
</evidence>
<evidence type="ECO:0000256" key="8">
    <source>
        <dbReference type="ARBA" id="ARBA00022840"/>
    </source>
</evidence>
<evidence type="ECO:0000256" key="1">
    <source>
        <dbReference type="ARBA" id="ARBA00000085"/>
    </source>
</evidence>
<dbReference type="EMBL" id="JNUP01000023">
    <property type="protein sequence ID" value="KGE73604.1"/>
    <property type="molecule type" value="Genomic_DNA"/>
</dbReference>
<evidence type="ECO:0000259" key="13">
    <source>
        <dbReference type="PROSITE" id="PS50109"/>
    </source>
</evidence>
<evidence type="ECO:0000256" key="10">
    <source>
        <dbReference type="ARBA" id="ARBA00023136"/>
    </source>
</evidence>
<keyword evidence="10 12" id="KW-0472">Membrane</keyword>
<dbReference type="InterPro" id="IPR036097">
    <property type="entry name" value="HisK_dim/P_sf"/>
</dbReference>
<keyword evidence="12" id="KW-0812">Transmembrane</keyword>
<protein>
    <recommendedName>
        <fullName evidence="3">histidine kinase</fullName>
        <ecNumber evidence="3">2.7.13.3</ecNumber>
    </recommendedName>
</protein>
<dbReference type="EC" id="2.7.13.3" evidence="3"/>
<dbReference type="SMART" id="SM00091">
    <property type="entry name" value="PAS"/>
    <property type="match status" value="2"/>
</dbReference>
<evidence type="ECO:0000256" key="4">
    <source>
        <dbReference type="ARBA" id="ARBA00022553"/>
    </source>
</evidence>
<evidence type="ECO:0000256" key="12">
    <source>
        <dbReference type="SAM" id="Phobius"/>
    </source>
</evidence>
<keyword evidence="8" id="KW-0067">ATP-binding</keyword>
<organism evidence="16 17">
    <name type="scientific">Spirochaeta lutea</name>
    <dbReference type="NCBI Taxonomy" id="1480694"/>
    <lineage>
        <taxon>Bacteria</taxon>
        <taxon>Pseudomonadati</taxon>
        <taxon>Spirochaetota</taxon>
        <taxon>Spirochaetia</taxon>
        <taxon>Spirochaetales</taxon>
        <taxon>Spirochaetaceae</taxon>
        <taxon>Spirochaeta</taxon>
    </lineage>
</organism>
<dbReference type="SUPFAM" id="SSF55785">
    <property type="entry name" value="PYP-like sensor domain (PAS domain)"/>
    <property type="match status" value="2"/>
</dbReference>
<dbReference type="FunFam" id="1.10.287.130:FF:000038">
    <property type="entry name" value="Sensory transduction histidine kinase"/>
    <property type="match status" value="1"/>
</dbReference>
<evidence type="ECO:0000256" key="2">
    <source>
        <dbReference type="ARBA" id="ARBA00004370"/>
    </source>
</evidence>
<evidence type="ECO:0000256" key="11">
    <source>
        <dbReference type="ARBA" id="ARBA00023306"/>
    </source>
</evidence>
<dbReference type="GO" id="GO:0000155">
    <property type="term" value="F:phosphorelay sensor kinase activity"/>
    <property type="evidence" value="ECO:0007669"/>
    <property type="project" value="InterPro"/>
</dbReference>
<dbReference type="SUPFAM" id="SSF47384">
    <property type="entry name" value="Homodimeric domain of signal transducing histidine kinase"/>
    <property type="match status" value="1"/>
</dbReference>
<feature type="domain" description="PAC" evidence="15">
    <location>
        <begin position="572"/>
        <end position="624"/>
    </location>
</feature>
<keyword evidence="12" id="KW-1133">Transmembrane helix</keyword>
<comment type="caution">
    <text evidence="16">The sequence shown here is derived from an EMBL/GenBank/DDBJ whole genome shotgun (WGS) entry which is preliminary data.</text>
</comment>
<evidence type="ECO:0000256" key="3">
    <source>
        <dbReference type="ARBA" id="ARBA00012438"/>
    </source>
</evidence>
<dbReference type="InterPro" id="IPR000014">
    <property type="entry name" value="PAS"/>
</dbReference>
<dbReference type="SMART" id="SM00388">
    <property type="entry name" value="HisKA"/>
    <property type="match status" value="1"/>
</dbReference>
<dbReference type="PANTHER" id="PTHR43047">
    <property type="entry name" value="TWO-COMPONENT HISTIDINE PROTEIN KINASE"/>
    <property type="match status" value="1"/>
</dbReference>
<dbReference type="Gene3D" id="3.30.450.20">
    <property type="entry name" value="PAS domain"/>
    <property type="match status" value="2"/>
</dbReference>
<dbReference type="Proteomes" id="UP000029692">
    <property type="component" value="Unassembled WGS sequence"/>
</dbReference>
<feature type="transmembrane region" description="Helical" evidence="12">
    <location>
        <begin position="343"/>
        <end position="365"/>
    </location>
</feature>
<name>A0A098R0T5_9SPIO</name>
<evidence type="ECO:0000313" key="17">
    <source>
        <dbReference type="Proteomes" id="UP000029692"/>
    </source>
</evidence>
<dbReference type="InterPro" id="IPR013655">
    <property type="entry name" value="PAS_fold_3"/>
</dbReference>
<dbReference type="InterPro" id="IPR003661">
    <property type="entry name" value="HisK_dim/P_dom"/>
</dbReference>
<feature type="domain" description="PAS" evidence="14">
    <location>
        <begin position="377"/>
        <end position="419"/>
    </location>
</feature>
<keyword evidence="4" id="KW-0597">Phosphoprotein</keyword>
<keyword evidence="7" id="KW-0418">Kinase</keyword>
<dbReference type="FunFam" id="3.30.565.10:FF:000010">
    <property type="entry name" value="Sensor histidine kinase RcsC"/>
    <property type="match status" value="1"/>
</dbReference>
<dbReference type="Pfam" id="PF13426">
    <property type="entry name" value="PAS_9"/>
    <property type="match status" value="1"/>
</dbReference>
<feature type="domain" description="PAC" evidence="15">
    <location>
        <begin position="444"/>
        <end position="498"/>
    </location>
</feature>
<dbReference type="GO" id="GO:0016020">
    <property type="term" value="C:membrane"/>
    <property type="evidence" value="ECO:0007669"/>
    <property type="project" value="UniProtKB-SubCell"/>
</dbReference>
<dbReference type="Pfam" id="PF02518">
    <property type="entry name" value="HATPase_c"/>
    <property type="match status" value="1"/>
</dbReference>
<dbReference type="InterPro" id="IPR003594">
    <property type="entry name" value="HATPase_dom"/>
</dbReference>
<dbReference type="InterPro" id="IPR004358">
    <property type="entry name" value="Sig_transdc_His_kin-like_C"/>
</dbReference>
<comment type="subcellular location">
    <subcellularLocation>
        <location evidence="2">Membrane</location>
    </subcellularLocation>
</comment>
<dbReference type="SMART" id="SM00387">
    <property type="entry name" value="HATPase_c"/>
    <property type="match status" value="1"/>
</dbReference>
<evidence type="ECO:0000259" key="15">
    <source>
        <dbReference type="PROSITE" id="PS50113"/>
    </source>
</evidence>